<feature type="transmembrane region" description="Helical" evidence="7">
    <location>
        <begin position="224"/>
        <end position="242"/>
    </location>
</feature>
<comment type="catalytic activity">
    <reaction evidence="4">
        <text>heme b + 3 reduced [NADPH--hemoprotein reductase] + 3 O2 = biliverdin IXalpha + CO + Fe(2+) + 3 oxidized [NADPH--hemoprotein reductase] + 3 H2O + H(+)</text>
        <dbReference type="Rhea" id="RHEA:21764"/>
        <dbReference type="Rhea" id="RHEA-COMP:11964"/>
        <dbReference type="Rhea" id="RHEA-COMP:11965"/>
        <dbReference type="ChEBI" id="CHEBI:15377"/>
        <dbReference type="ChEBI" id="CHEBI:15378"/>
        <dbReference type="ChEBI" id="CHEBI:15379"/>
        <dbReference type="ChEBI" id="CHEBI:17245"/>
        <dbReference type="ChEBI" id="CHEBI:29033"/>
        <dbReference type="ChEBI" id="CHEBI:57618"/>
        <dbReference type="ChEBI" id="CHEBI:57991"/>
        <dbReference type="ChEBI" id="CHEBI:58210"/>
        <dbReference type="ChEBI" id="CHEBI:60344"/>
        <dbReference type="EC" id="1.14.14.18"/>
    </reaction>
</comment>
<reference evidence="8" key="1">
    <citation type="submission" date="2015-11" db="EMBL/GenBank/DDBJ databases">
        <title>De novo transcriptome assembly of four potential Pierce s Disease insect vectors from Arizona vineyards.</title>
        <authorList>
            <person name="Tassone E.E."/>
        </authorList>
    </citation>
    <scope>NUCLEOTIDE SEQUENCE</scope>
</reference>
<feature type="binding site" description="axial binding residue" evidence="6">
    <location>
        <position position="19"/>
    </location>
    <ligand>
        <name>heme b</name>
        <dbReference type="ChEBI" id="CHEBI:60344"/>
    </ligand>
    <ligandPart>
        <name>Fe</name>
        <dbReference type="ChEBI" id="CHEBI:18248"/>
    </ligandPart>
</feature>
<feature type="binding site" evidence="5">
    <location>
        <position position="125"/>
    </location>
    <ligand>
        <name>heme b</name>
        <dbReference type="ChEBI" id="CHEBI:60344"/>
    </ligand>
</feature>
<evidence type="ECO:0000256" key="4">
    <source>
        <dbReference type="PIRNR" id="PIRNR000343"/>
    </source>
</evidence>
<dbReference type="PANTHER" id="PTHR10720:SF0">
    <property type="entry name" value="HEME OXYGENASE"/>
    <property type="match status" value="1"/>
</dbReference>
<feature type="binding site" evidence="5">
    <location>
        <position position="177"/>
    </location>
    <ligand>
        <name>heme b</name>
        <dbReference type="ChEBI" id="CHEBI:60344"/>
    </ligand>
</feature>
<evidence type="ECO:0000256" key="7">
    <source>
        <dbReference type="SAM" id="Phobius"/>
    </source>
</evidence>
<feature type="transmembrane region" description="Helical" evidence="7">
    <location>
        <begin position="118"/>
        <end position="138"/>
    </location>
</feature>
<sequence length="244" mass="28095">MAEEIPFSKQMRLATREIHAISDALVNAKLAFAMSDNSVWAEGLLMFYEVFRYLEQAMVRLKDTPIAEFQLEGLMRTEAFQQDLAFYLGEDWGKEYSPKESVSKYLLQLMEIERTNPILLMAYIYHLYMGLLSGGQILSKKRAFTKKFILFGSQETGGDAVTDFSPHSIASLKRQIREKTDNIARTLDDSIRQQLLEESKRVFILNNAMVRTVKNTNAVLLRKAILVLAAIVLLLSLLWYFYRT</sequence>
<dbReference type="InterPro" id="IPR016084">
    <property type="entry name" value="Haem_Oase-like_multi-hlx"/>
</dbReference>
<evidence type="ECO:0000256" key="1">
    <source>
        <dbReference type="ARBA" id="ARBA00022617"/>
    </source>
</evidence>
<dbReference type="CDD" id="cd19165">
    <property type="entry name" value="HemeO"/>
    <property type="match status" value="1"/>
</dbReference>
<keyword evidence="2 4" id="KW-0479">Metal-binding</keyword>
<dbReference type="Gene3D" id="1.20.910.10">
    <property type="entry name" value="Heme oxygenase-like"/>
    <property type="match status" value="1"/>
</dbReference>
<evidence type="ECO:0000313" key="8">
    <source>
        <dbReference type="EMBL" id="JAS41348.1"/>
    </source>
</evidence>
<protein>
    <recommendedName>
        <fullName evidence="4">Heme oxygenase</fullName>
        <ecNumber evidence="4">1.14.14.18</ecNumber>
    </recommendedName>
</protein>
<dbReference type="Pfam" id="PF01126">
    <property type="entry name" value="Heme_oxygenase"/>
    <property type="match status" value="1"/>
</dbReference>
<gene>
    <name evidence="8" type="ORF">g.10961</name>
</gene>
<dbReference type="GO" id="GO:0004392">
    <property type="term" value="F:heme oxygenase (decyclizing) activity"/>
    <property type="evidence" value="ECO:0007669"/>
    <property type="project" value="UniProtKB-UniRule"/>
</dbReference>
<keyword evidence="7" id="KW-1133">Transmembrane helix</keyword>
<evidence type="ECO:0000256" key="2">
    <source>
        <dbReference type="ARBA" id="ARBA00022723"/>
    </source>
</evidence>
<keyword evidence="3 4" id="KW-0408">Iron</keyword>
<dbReference type="EMBL" id="GECZ01028421">
    <property type="protein sequence ID" value="JAS41348.1"/>
    <property type="molecule type" value="Transcribed_RNA"/>
</dbReference>
<organism evidence="8">
    <name type="scientific">Cuerna arida</name>
    <dbReference type="NCBI Taxonomy" id="1464854"/>
    <lineage>
        <taxon>Eukaryota</taxon>
        <taxon>Metazoa</taxon>
        <taxon>Ecdysozoa</taxon>
        <taxon>Arthropoda</taxon>
        <taxon>Hexapoda</taxon>
        <taxon>Insecta</taxon>
        <taxon>Pterygota</taxon>
        <taxon>Neoptera</taxon>
        <taxon>Paraneoptera</taxon>
        <taxon>Hemiptera</taxon>
        <taxon>Auchenorrhyncha</taxon>
        <taxon>Membracoidea</taxon>
        <taxon>Cicadellidae</taxon>
        <taxon>Cicadellinae</taxon>
        <taxon>Proconiini</taxon>
        <taxon>Cuerna</taxon>
    </lineage>
</organism>
<evidence type="ECO:0000256" key="3">
    <source>
        <dbReference type="ARBA" id="ARBA00023004"/>
    </source>
</evidence>
<keyword evidence="7" id="KW-0472">Membrane</keyword>
<comment type="similarity">
    <text evidence="4">Belongs to the heme oxygenase family.</text>
</comment>
<accession>A0A1B6ETY8</accession>
<proteinExistence type="inferred from homology"/>
<evidence type="ECO:0000256" key="5">
    <source>
        <dbReference type="PIRSR" id="PIRSR000343-1"/>
    </source>
</evidence>
<keyword evidence="7" id="KW-0812">Transmembrane</keyword>
<evidence type="ECO:0000256" key="6">
    <source>
        <dbReference type="PIRSR" id="PIRSR000343-2"/>
    </source>
</evidence>
<dbReference type="PRINTS" id="PR00088">
    <property type="entry name" value="HAEMOXYGNASE"/>
</dbReference>
<feature type="binding site" evidence="5">
    <location>
        <position position="12"/>
    </location>
    <ligand>
        <name>heme b</name>
        <dbReference type="ChEBI" id="CHEBI:60344"/>
    </ligand>
</feature>
<dbReference type="GO" id="GO:0046872">
    <property type="term" value="F:metal ion binding"/>
    <property type="evidence" value="ECO:0007669"/>
    <property type="project" value="UniProtKB-UniRule"/>
</dbReference>
<dbReference type="PANTHER" id="PTHR10720">
    <property type="entry name" value="HEME OXYGENASE"/>
    <property type="match status" value="1"/>
</dbReference>
<dbReference type="EC" id="1.14.14.18" evidence="4"/>
<dbReference type="SUPFAM" id="SSF48613">
    <property type="entry name" value="Heme oxygenase-like"/>
    <property type="match status" value="1"/>
</dbReference>
<name>A0A1B6ETY8_9HEMI</name>
<dbReference type="PIRSF" id="PIRSF000343">
    <property type="entry name" value="Haem_Oase"/>
    <property type="match status" value="1"/>
</dbReference>
<dbReference type="InterPro" id="IPR002051">
    <property type="entry name" value="Haem_Oase"/>
</dbReference>
<dbReference type="InterPro" id="IPR016053">
    <property type="entry name" value="Haem_Oase-like"/>
</dbReference>
<dbReference type="GO" id="GO:0006788">
    <property type="term" value="P:heme oxidation"/>
    <property type="evidence" value="ECO:0007669"/>
    <property type="project" value="UniProtKB-UniRule"/>
</dbReference>
<keyword evidence="1 4" id="KW-0349">Heme</keyword>
<dbReference type="AlphaFoldDB" id="A0A1B6ETY8"/>